<evidence type="ECO:0000313" key="4">
    <source>
        <dbReference type="Proteomes" id="UP000559256"/>
    </source>
</evidence>
<proteinExistence type="predicted"/>
<dbReference type="InterPro" id="IPR010730">
    <property type="entry name" value="HET"/>
</dbReference>
<name>A0A8H5LV29_9AGAR</name>
<feature type="domain" description="DUF8212" evidence="2">
    <location>
        <begin position="240"/>
        <end position="354"/>
    </location>
</feature>
<dbReference type="PANTHER" id="PTHR10622">
    <property type="entry name" value="HET DOMAIN-CONTAINING PROTEIN"/>
    <property type="match status" value="1"/>
</dbReference>
<evidence type="ECO:0008006" key="5">
    <source>
        <dbReference type="Google" id="ProtNLM"/>
    </source>
</evidence>
<evidence type="ECO:0000313" key="3">
    <source>
        <dbReference type="EMBL" id="KAF5370401.1"/>
    </source>
</evidence>
<protein>
    <recommendedName>
        <fullName evidence="5">HET-domain-containing protein</fullName>
    </recommendedName>
</protein>
<organism evidence="3 4">
    <name type="scientific">Tetrapyrgos nigripes</name>
    <dbReference type="NCBI Taxonomy" id="182062"/>
    <lineage>
        <taxon>Eukaryota</taxon>
        <taxon>Fungi</taxon>
        <taxon>Dikarya</taxon>
        <taxon>Basidiomycota</taxon>
        <taxon>Agaricomycotina</taxon>
        <taxon>Agaricomycetes</taxon>
        <taxon>Agaricomycetidae</taxon>
        <taxon>Agaricales</taxon>
        <taxon>Marasmiineae</taxon>
        <taxon>Marasmiaceae</taxon>
        <taxon>Tetrapyrgos</taxon>
    </lineage>
</organism>
<dbReference type="Pfam" id="PF26640">
    <property type="entry name" value="DUF8212"/>
    <property type="match status" value="1"/>
</dbReference>
<dbReference type="AlphaFoldDB" id="A0A8H5LV29"/>
<comment type="caution">
    <text evidence="3">The sequence shown here is derived from an EMBL/GenBank/DDBJ whole genome shotgun (WGS) entry which is preliminary data.</text>
</comment>
<dbReference type="Pfam" id="PF06985">
    <property type="entry name" value="HET"/>
    <property type="match status" value="1"/>
</dbReference>
<reference evidence="3 4" key="1">
    <citation type="journal article" date="2020" name="ISME J.">
        <title>Uncovering the hidden diversity of litter-decomposition mechanisms in mushroom-forming fungi.</title>
        <authorList>
            <person name="Floudas D."/>
            <person name="Bentzer J."/>
            <person name="Ahren D."/>
            <person name="Johansson T."/>
            <person name="Persson P."/>
            <person name="Tunlid A."/>
        </authorList>
    </citation>
    <scope>NUCLEOTIDE SEQUENCE [LARGE SCALE GENOMIC DNA]</scope>
    <source>
        <strain evidence="3 4">CBS 291.85</strain>
    </source>
</reference>
<sequence length="733" mass="83284">MTTYPEPSLHSTFDPSSVMRLLSTIDFKVKEFLTDIPRYAILSHTWEQEEVTFQDIQNLDVAKSKAGFRKVLGACARARRYHFEWIWIDSCCINKESSAELSEALNSMYQYYEGAGVCYVYLSDVSGEYHPRKIKSNFRDSRWFKRGWTLQELLAPEFVVFLDKDWARIGTRWSLRDVISAVSGIPVNVFEGRFIDEYSIAQRMSWAAFRETTRPEDQAYCLLGIFGVSMSPIYGEGGARAFMRLQQEIIRISDDRSIFAWVAASPMEELKDQWQIQYNSPARIDKPRGLLARSPYEFRMSGDVQASNVELIGNKSSYSFSNNGLHIHLPLNPISSSSGHPGEHIFLAHLLCQSTRGGSYLTVYLRKTSGHQYVRCYADEVFLTSLPPAMDNVRELTVREHLVTGCRVRTSNTSSAAEWSYNIELLQSAWHFLCQSSEEKRCYDTISSIDEHTVSLRRRASSLRLLDLQHTMENPPNIEYKSQKTGEYFTICFTPFGVVIIQTVFVLLPAFRSIRADTCITELESGGYVLITLEKRGDPQENLEIGYLAGGDLEIDLLQGPLRDPDLGITVPSRLSEGSSTYHLKFEGIFPPDPFGRITQDMAYATVFRPHPDDPEECGYPTFRVLTYRRDKLGGIKDIIHVAFGLQGSSVWTDLVIQTTFSDEFETSECVWKSYLDSGSRTEKRLCGKGFAEASFPYDVATGTAVIQRTKNLQLGDYLLHLNMQSGLPGFRI</sequence>
<feature type="domain" description="Heterokaryon incompatibility" evidence="1">
    <location>
        <begin position="39"/>
        <end position="129"/>
    </location>
</feature>
<dbReference type="EMBL" id="JAACJM010000011">
    <property type="protein sequence ID" value="KAF5370401.1"/>
    <property type="molecule type" value="Genomic_DNA"/>
</dbReference>
<dbReference type="PANTHER" id="PTHR10622:SF10">
    <property type="entry name" value="HET DOMAIN-CONTAINING PROTEIN"/>
    <property type="match status" value="1"/>
</dbReference>
<keyword evidence="4" id="KW-1185">Reference proteome</keyword>
<evidence type="ECO:0000259" key="1">
    <source>
        <dbReference type="Pfam" id="PF06985"/>
    </source>
</evidence>
<accession>A0A8H5LV29</accession>
<gene>
    <name evidence="3" type="ORF">D9758_006986</name>
</gene>
<dbReference type="InterPro" id="IPR058525">
    <property type="entry name" value="DUF8212"/>
</dbReference>
<evidence type="ECO:0000259" key="2">
    <source>
        <dbReference type="Pfam" id="PF26640"/>
    </source>
</evidence>
<dbReference type="Proteomes" id="UP000559256">
    <property type="component" value="Unassembled WGS sequence"/>
</dbReference>